<accession>A0A844G8Z6</accession>
<comment type="caution">
    <text evidence="1">The sequence shown here is derived from an EMBL/GenBank/DDBJ whole genome shotgun (WGS) entry which is preliminary data.</text>
</comment>
<proteinExistence type="predicted"/>
<organism evidence="1 2">
    <name type="scientific">Victivallis lenta</name>
    <dbReference type="NCBI Taxonomy" id="2606640"/>
    <lineage>
        <taxon>Bacteria</taxon>
        <taxon>Pseudomonadati</taxon>
        <taxon>Lentisphaerota</taxon>
        <taxon>Lentisphaeria</taxon>
        <taxon>Victivallales</taxon>
        <taxon>Victivallaceae</taxon>
        <taxon>Victivallis</taxon>
    </lineage>
</organism>
<sequence>MTGSLTKGVKKMYQVDMVKINAAQQKESRVPMLPGAIPGAEVSLLTLEAGNVYAKEPEADKAFIYLTIDGRFRFHAGRIDISVEGRYVFIPGPDQKAEFQVRTRTRVLEICWKIPADNRDEWKSDVCGAFPYIQEYITSTQYRDKNKSDKTISREMVRQRIVPGFCMGSVESYGYDKVAQHPHPMLDQFFFSFPENDVDVLIDDFKVPMKGDTLLHIPLGSNHGVEVHEPNHMHYIWIDFFLGQAGLDRLDSSHRHTGQMRRF</sequence>
<reference evidence="1 2" key="1">
    <citation type="submission" date="2019-08" db="EMBL/GenBank/DDBJ databases">
        <title>In-depth cultivation of the pig gut microbiome towards novel bacterial diversity and tailored functional studies.</title>
        <authorList>
            <person name="Wylensek D."/>
            <person name="Hitch T.C.A."/>
            <person name="Clavel T."/>
        </authorList>
    </citation>
    <scope>NUCLEOTIDE SEQUENCE [LARGE SCALE GENOMIC DNA]</scope>
    <source>
        <strain evidence="1 2">BBE-744-WT-12</strain>
    </source>
</reference>
<name>A0A844G8Z6_9BACT</name>
<evidence type="ECO:0000313" key="1">
    <source>
        <dbReference type="EMBL" id="MST99673.1"/>
    </source>
</evidence>
<keyword evidence="2" id="KW-1185">Reference proteome</keyword>
<evidence type="ECO:0000313" key="2">
    <source>
        <dbReference type="Proteomes" id="UP000435649"/>
    </source>
</evidence>
<protein>
    <submittedName>
        <fullName evidence="1">Uncharacterized protein</fullName>
    </submittedName>
</protein>
<dbReference type="EMBL" id="VUNS01000046">
    <property type="protein sequence ID" value="MST99673.1"/>
    <property type="molecule type" value="Genomic_DNA"/>
</dbReference>
<dbReference type="Proteomes" id="UP000435649">
    <property type="component" value="Unassembled WGS sequence"/>
</dbReference>
<dbReference type="AlphaFoldDB" id="A0A844G8Z6"/>
<gene>
    <name evidence="1" type="ORF">FYJ85_21825</name>
</gene>